<dbReference type="Proteomes" id="UP000604737">
    <property type="component" value="Unassembled WGS sequence"/>
</dbReference>
<dbReference type="InterPro" id="IPR010390">
    <property type="entry name" value="ABC-2_transporter-like"/>
</dbReference>
<feature type="transmembrane region" description="Helical" evidence="1">
    <location>
        <begin position="63"/>
        <end position="83"/>
    </location>
</feature>
<accession>A0ABQ3GVC3</accession>
<evidence type="ECO:0000313" key="3">
    <source>
        <dbReference type="Proteomes" id="UP000604737"/>
    </source>
</evidence>
<feature type="transmembrane region" description="Helical" evidence="1">
    <location>
        <begin position="30"/>
        <end position="51"/>
    </location>
</feature>
<gene>
    <name evidence="2" type="ORF">GCM10007350_04050</name>
</gene>
<name>A0ABQ3GVC3_9NEIS</name>
<evidence type="ECO:0000313" key="2">
    <source>
        <dbReference type="EMBL" id="GHD56602.1"/>
    </source>
</evidence>
<dbReference type="PANTHER" id="PTHR36832:SF1">
    <property type="entry name" value="SLR1174 PROTEIN"/>
    <property type="match status" value="1"/>
</dbReference>
<dbReference type="EMBL" id="BMYO01000001">
    <property type="protein sequence ID" value="GHD56602.1"/>
    <property type="molecule type" value="Genomic_DNA"/>
</dbReference>
<dbReference type="RefSeq" id="WP_229797371.1">
    <property type="nucleotide sequence ID" value="NZ_BMYO01000001.1"/>
</dbReference>
<keyword evidence="3" id="KW-1185">Reference proteome</keyword>
<feature type="transmembrane region" description="Helical" evidence="1">
    <location>
        <begin position="238"/>
        <end position="256"/>
    </location>
</feature>
<feature type="transmembrane region" description="Helical" evidence="1">
    <location>
        <begin position="148"/>
        <end position="174"/>
    </location>
</feature>
<feature type="transmembrane region" description="Helical" evidence="1">
    <location>
        <begin position="122"/>
        <end position="142"/>
    </location>
</feature>
<comment type="caution">
    <text evidence="2">The sequence shown here is derived from an EMBL/GenBank/DDBJ whole genome shotgun (WGS) entry which is preliminary data.</text>
</comment>
<organism evidence="2 3">
    <name type="scientific">Jeongeupia chitinilytica</name>
    <dbReference type="NCBI Taxonomy" id="1041641"/>
    <lineage>
        <taxon>Bacteria</taxon>
        <taxon>Pseudomonadati</taxon>
        <taxon>Pseudomonadota</taxon>
        <taxon>Betaproteobacteria</taxon>
        <taxon>Neisseriales</taxon>
        <taxon>Chitinibacteraceae</taxon>
        <taxon>Jeongeupia</taxon>
    </lineage>
</organism>
<protein>
    <submittedName>
        <fullName evidence="2">ABC transporter permease</fullName>
    </submittedName>
</protein>
<proteinExistence type="predicted"/>
<dbReference type="PANTHER" id="PTHR36832">
    <property type="entry name" value="SLR1174 PROTEIN-RELATED"/>
    <property type="match status" value="1"/>
</dbReference>
<evidence type="ECO:0000256" key="1">
    <source>
        <dbReference type="SAM" id="Phobius"/>
    </source>
</evidence>
<dbReference type="Pfam" id="PF06182">
    <property type="entry name" value="ABC2_membrane_6"/>
    <property type="match status" value="1"/>
</dbReference>
<keyword evidence="1" id="KW-0472">Membrane</keyword>
<sequence>MNRLLAAWRSTCAIAYATYQEWAAYRSHMLISLFIGPTYFLVQVVIWQALLADGGTIGGYDRTALMSYYGAVLIVSTLVFDFADWNLQMLIRSGKFLTVLLRPMSHRGFALSQKLGHRCLGLWMEALPIWLILWLVFSIRLVPASTGWFVLSLALGFLIMFLVNYCVGTLAFWLTRTAGARRLIGFLRDVCAGVFLPLALFPHELQQLLFFLPFQFITYVPVQVLLGHYELAGIRLGIPEIVGCQALMALLMWGLSELLWRLGIRRFSAAGA</sequence>
<keyword evidence="1" id="KW-1133">Transmembrane helix</keyword>
<reference evidence="3" key="1">
    <citation type="journal article" date="2019" name="Int. J. Syst. Evol. Microbiol.">
        <title>The Global Catalogue of Microorganisms (GCM) 10K type strain sequencing project: providing services to taxonomists for standard genome sequencing and annotation.</title>
        <authorList>
            <consortium name="The Broad Institute Genomics Platform"/>
            <consortium name="The Broad Institute Genome Sequencing Center for Infectious Disease"/>
            <person name="Wu L."/>
            <person name="Ma J."/>
        </authorList>
    </citation>
    <scope>NUCLEOTIDE SEQUENCE [LARGE SCALE GENOMIC DNA]</scope>
    <source>
        <strain evidence="3">KCTC 23701</strain>
    </source>
</reference>
<feature type="transmembrane region" description="Helical" evidence="1">
    <location>
        <begin position="208"/>
        <end position="226"/>
    </location>
</feature>
<keyword evidence="1" id="KW-0812">Transmembrane</keyword>